<dbReference type="AlphaFoldDB" id="A0A1X4GA01"/>
<feature type="domain" description="YprB ribonuclease H-like" evidence="1">
    <location>
        <begin position="16"/>
        <end position="86"/>
    </location>
</feature>
<sequence length="108" mass="12617">MHSDIFKNLFSISPIETVALPIESYALKAIANWLGFTWRDPKANGAKCIYWYDQWLETGDREFLKMIQVYNEDDCYATRRVKDWLVSFLVKKNLIKNEDADSESASTQ</sequence>
<proteinExistence type="predicted"/>
<dbReference type="EMBL" id="NBYN01000016">
    <property type="protein sequence ID" value="OSO93972.1"/>
    <property type="molecule type" value="Genomic_DNA"/>
</dbReference>
<dbReference type="SUPFAM" id="SSF53098">
    <property type="entry name" value="Ribonuclease H-like"/>
    <property type="match status" value="1"/>
</dbReference>
<evidence type="ECO:0000313" key="3">
    <source>
        <dbReference type="Proteomes" id="UP000192997"/>
    </source>
</evidence>
<name>A0A1X4GA01_9CYAN</name>
<dbReference type="NCBIfam" id="TIGR03491">
    <property type="entry name" value="TM0106 family RecB-like putative nuclease"/>
    <property type="match status" value="1"/>
</dbReference>
<comment type="caution">
    <text evidence="2">The sequence shown here is derived from an EMBL/GenBank/DDBJ whole genome shotgun (WGS) entry which is preliminary data.</text>
</comment>
<dbReference type="InterPro" id="IPR019993">
    <property type="entry name" value="RecB_nuclease_TM0106_put"/>
</dbReference>
<dbReference type="Pfam" id="PF13482">
    <property type="entry name" value="RNase_H_2"/>
    <property type="match status" value="1"/>
</dbReference>
<dbReference type="InterPro" id="IPR012337">
    <property type="entry name" value="RNaseH-like_sf"/>
</dbReference>
<gene>
    <name evidence="2" type="ORF">B7O87_04915</name>
</gene>
<reference evidence="3" key="1">
    <citation type="submission" date="2017-04" db="EMBL/GenBank/DDBJ databases">
        <authorList>
            <person name="Abreu V.A."/>
            <person name="Popin R.V."/>
            <person name="Rigonato J."/>
            <person name="Andreote A.P."/>
            <person name="Schaker P.C."/>
            <person name="Hoff-Risseti C."/>
            <person name="Alvarenga D.O."/>
            <person name="Varani A.M."/>
            <person name="Fiore M.F."/>
        </authorList>
    </citation>
    <scope>NUCLEOTIDE SEQUENCE [LARGE SCALE GENOMIC DNA]</scope>
    <source>
        <strain evidence="3">CENA303</strain>
    </source>
</reference>
<dbReference type="InterPro" id="IPR038720">
    <property type="entry name" value="YprB_RNase_H-like_dom"/>
</dbReference>
<accession>A0A1X4GA01</accession>
<evidence type="ECO:0000259" key="1">
    <source>
        <dbReference type="Pfam" id="PF13482"/>
    </source>
</evidence>
<organism evidence="2 3">
    <name type="scientific">Cylindrospermopsis raciborskii CENA303</name>
    <dbReference type="NCBI Taxonomy" id="1170769"/>
    <lineage>
        <taxon>Bacteria</taxon>
        <taxon>Bacillati</taxon>
        <taxon>Cyanobacteriota</taxon>
        <taxon>Cyanophyceae</taxon>
        <taxon>Nostocales</taxon>
        <taxon>Aphanizomenonaceae</taxon>
        <taxon>Cylindrospermopsis</taxon>
    </lineage>
</organism>
<evidence type="ECO:0000313" key="2">
    <source>
        <dbReference type="EMBL" id="OSO93972.1"/>
    </source>
</evidence>
<dbReference type="Proteomes" id="UP000192997">
    <property type="component" value="Unassembled WGS sequence"/>
</dbReference>
<protein>
    <recommendedName>
        <fullName evidence="1">YprB ribonuclease H-like domain-containing protein</fullName>
    </recommendedName>
</protein>